<accession>A0A0P7GLH5</accession>
<keyword evidence="11" id="KW-1185">Reference proteome</keyword>
<keyword evidence="5 8" id="KW-0812">Transmembrane</keyword>
<dbReference type="AlphaFoldDB" id="A0A0P7GLH5"/>
<dbReference type="InterPro" id="IPR035906">
    <property type="entry name" value="MetI-like_sf"/>
</dbReference>
<sequence length="313" mass="33394">MATPGDHPDGTGSRLQASVDALGGLVDAILDPTTERDRERRRIVALCAPFTALLAIAGAYPLAEVFRISVSAEQYRSVGFSLQAYETLVTDPYYRTVAFNSIWLAGGTTLASVGLAIPIAHALEKYDLPGEDVLVTLVSFPISLPGIVAAFMILVLLGNNGLVTNVVAVLTGREPIDLAIAVSAPGLFVAFCYSMIPRATLILRGTYAEVDHAAEEAAQSLGATPWQTFRHVTLPQIRPGITGALILTFRTGLAIFGTLIVIQTVVVWTLQISRELSTGYDIQVAGAMATVYFLFTFAFTALGLRYTDAEVGL</sequence>
<comment type="similarity">
    <text evidence="2">Belongs to the binding-protein-dependent transport system permease family. CysTW subfamily.</text>
</comment>
<dbReference type="PANTHER" id="PTHR42929">
    <property type="entry name" value="INNER MEMBRANE ABC TRANSPORTER PERMEASE PROTEIN YDCU-RELATED-RELATED"/>
    <property type="match status" value="1"/>
</dbReference>
<feature type="transmembrane region" description="Helical" evidence="8">
    <location>
        <begin position="178"/>
        <end position="196"/>
    </location>
</feature>
<evidence type="ECO:0000259" key="9">
    <source>
        <dbReference type="PROSITE" id="PS50928"/>
    </source>
</evidence>
<evidence type="ECO:0000256" key="2">
    <source>
        <dbReference type="ARBA" id="ARBA00007069"/>
    </source>
</evidence>
<dbReference type="EMBL" id="LGUC01000001">
    <property type="protein sequence ID" value="KPN29386.1"/>
    <property type="molecule type" value="Genomic_DNA"/>
</dbReference>
<comment type="caution">
    <text evidence="10">The sequence shown here is derived from an EMBL/GenBank/DDBJ whole genome shotgun (WGS) entry which is preliminary data.</text>
</comment>
<dbReference type="STRING" id="699431.SY89_00099"/>
<dbReference type="Gene3D" id="1.10.3720.10">
    <property type="entry name" value="MetI-like"/>
    <property type="match status" value="1"/>
</dbReference>
<dbReference type="GO" id="GO:0055085">
    <property type="term" value="P:transmembrane transport"/>
    <property type="evidence" value="ECO:0007669"/>
    <property type="project" value="InterPro"/>
</dbReference>
<protein>
    <submittedName>
        <fullName evidence="10">Molybdate/tungstate transport system permease protein WtpB</fullName>
    </submittedName>
</protein>
<feature type="transmembrane region" description="Helical" evidence="8">
    <location>
        <begin position="244"/>
        <end position="270"/>
    </location>
</feature>
<comment type="subcellular location">
    <subcellularLocation>
        <location evidence="1 8">Cell membrane</location>
        <topology evidence="1 8">Multi-pass membrane protein</topology>
    </subcellularLocation>
</comment>
<evidence type="ECO:0000313" key="11">
    <source>
        <dbReference type="Proteomes" id="UP000050535"/>
    </source>
</evidence>
<name>A0A0P7GLH5_9EURY</name>
<keyword evidence="6 8" id="KW-1133">Transmembrane helix</keyword>
<dbReference type="Pfam" id="PF00528">
    <property type="entry name" value="BPD_transp_1"/>
    <property type="match status" value="1"/>
</dbReference>
<keyword evidence="3 8" id="KW-0813">Transport</keyword>
<evidence type="ECO:0000256" key="4">
    <source>
        <dbReference type="ARBA" id="ARBA00022475"/>
    </source>
</evidence>
<evidence type="ECO:0000256" key="1">
    <source>
        <dbReference type="ARBA" id="ARBA00004651"/>
    </source>
</evidence>
<dbReference type="PROSITE" id="PS50928">
    <property type="entry name" value="ABC_TM1"/>
    <property type="match status" value="1"/>
</dbReference>
<organism evidence="10 11">
    <name type="scientific">Halolamina pelagica</name>
    <dbReference type="NCBI Taxonomy" id="699431"/>
    <lineage>
        <taxon>Archaea</taxon>
        <taxon>Methanobacteriati</taxon>
        <taxon>Methanobacteriota</taxon>
        <taxon>Stenosarchaea group</taxon>
        <taxon>Halobacteria</taxon>
        <taxon>Halobacteriales</taxon>
        <taxon>Haloferacaceae</taxon>
    </lineage>
</organism>
<keyword evidence="4" id="KW-1003">Cell membrane</keyword>
<proteinExistence type="inferred from homology"/>
<dbReference type="PATRIC" id="fig|699431.3.peg.110"/>
<feature type="transmembrane region" description="Helical" evidence="8">
    <location>
        <begin position="102"/>
        <end position="121"/>
    </location>
</feature>
<evidence type="ECO:0000256" key="7">
    <source>
        <dbReference type="ARBA" id="ARBA00023136"/>
    </source>
</evidence>
<evidence type="ECO:0000256" key="5">
    <source>
        <dbReference type="ARBA" id="ARBA00022692"/>
    </source>
</evidence>
<feature type="domain" description="ABC transmembrane type-1" evidence="9">
    <location>
        <begin position="98"/>
        <end position="303"/>
    </location>
</feature>
<evidence type="ECO:0000256" key="8">
    <source>
        <dbReference type="RuleBase" id="RU363032"/>
    </source>
</evidence>
<feature type="transmembrane region" description="Helical" evidence="8">
    <location>
        <begin position="43"/>
        <end position="63"/>
    </location>
</feature>
<evidence type="ECO:0000313" key="10">
    <source>
        <dbReference type="EMBL" id="KPN29386.1"/>
    </source>
</evidence>
<dbReference type="PANTHER" id="PTHR42929:SF1">
    <property type="entry name" value="INNER MEMBRANE ABC TRANSPORTER PERMEASE PROTEIN YDCU-RELATED"/>
    <property type="match status" value="1"/>
</dbReference>
<dbReference type="CDD" id="cd06261">
    <property type="entry name" value="TM_PBP2"/>
    <property type="match status" value="1"/>
</dbReference>
<dbReference type="InterPro" id="IPR000515">
    <property type="entry name" value="MetI-like"/>
</dbReference>
<dbReference type="RefSeq" id="WP_080506543.1">
    <property type="nucleotide sequence ID" value="NZ_LGUC01000001.1"/>
</dbReference>
<dbReference type="GO" id="GO:0005886">
    <property type="term" value="C:plasma membrane"/>
    <property type="evidence" value="ECO:0007669"/>
    <property type="project" value="UniProtKB-SubCell"/>
</dbReference>
<feature type="transmembrane region" description="Helical" evidence="8">
    <location>
        <begin position="282"/>
        <end position="304"/>
    </location>
</feature>
<reference evidence="11" key="1">
    <citation type="submission" date="2013-11" db="EMBL/GenBank/DDBJ databases">
        <authorList>
            <person name="Hoang H.T."/>
            <person name="Killian M.L."/>
            <person name="Madson D.M."/>
            <person name="Arruda P.H.E."/>
            <person name="Sun D."/>
            <person name="Schwartz K.J."/>
            <person name="Yoon K."/>
        </authorList>
    </citation>
    <scope>NUCLEOTIDE SEQUENCE [LARGE SCALE GENOMIC DNA]</scope>
    <source>
        <strain evidence="11">CDK2</strain>
    </source>
</reference>
<keyword evidence="7 8" id="KW-0472">Membrane</keyword>
<dbReference type="SUPFAM" id="SSF161098">
    <property type="entry name" value="MetI-like"/>
    <property type="match status" value="1"/>
</dbReference>
<dbReference type="Proteomes" id="UP000050535">
    <property type="component" value="Unassembled WGS sequence"/>
</dbReference>
<gene>
    <name evidence="10" type="primary">wtpB_2</name>
    <name evidence="10" type="ORF">SY89_00099</name>
</gene>
<dbReference type="OrthoDB" id="28023at2157"/>
<evidence type="ECO:0000256" key="6">
    <source>
        <dbReference type="ARBA" id="ARBA00022989"/>
    </source>
</evidence>
<evidence type="ECO:0000256" key="3">
    <source>
        <dbReference type="ARBA" id="ARBA00022448"/>
    </source>
</evidence>
<feature type="transmembrane region" description="Helical" evidence="8">
    <location>
        <begin position="133"/>
        <end position="158"/>
    </location>
</feature>